<dbReference type="PANTHER" id="PTHR15020:SF50">
    <property type="entry name" value="UPF0659 PROTEIN YMR090W"/>
    <property type="match status" value="1"/>
</dbReference>
<dbReference type="RefSeq" id="WP_144593014.1">
    <property type="nucleotide sequence ID" value="NZ_VJWX01000619.1"/>
</dbReference>
<comment type="caution">
    <text evidence="2">The sequence shown here is derived from an EMBL/GenBank/DDBJ whole genome shotgun (WGS) entry which is preliminary data.</text>
</comment>
<name>A0A558A954_9PSEU</name>
<dbReference type="Gene3D" id="3.40.50.720">
    <property type="entry name" value="NAD(P)-binding Rossmann-like Domain"/>
    <property type="match status" value="1"/>
</dbReference>
<evidence type="ECO:0000259" key="1">
    <source>
        <dbReference type="Pfam" id="PF13460"/>
    </source>
</evidence>
<accession>A0A558A954</accession>
<dbReference type="PANTHER" id="PTHR15020">
    <property type="entry name" value="FLAVIN REDUCTASE-RELATED"/>
    <property type="match status" value="1"/>
</dbReference>
<sequence length="216" mass="22449">MSTFVVVGGTGRTGRLVVDRLAAEGHEVVVASRGAAEAPAGARPATMDLAAPEVSVFAGADGVVISVEPPKDPAQAEAVMHHGVAAVANVAAREDIPLVLVSQIYLTRPAEHPEMAERIEARARGEAALRTSGAQYTIVRPSWLHDLPADGVRVEQGDTGDGRISRAAVADAVVAALFDPSASGKTFELYDDPESPTPDWSTVFAALTEDPEHAGL</sequence>
<keyword evidence="3" id="KW-1185">Reference proteome</keyword>
<evidence type="ECO:0000313" key="3">
    <source>
        <dbReference type="Proteomes" id="UP000320011"/>
    </source>
</evidence>
<dbReference type="InterPro" id="IPR016040">
    <property type="entry name" value="NAD(P)-bd_dom"/>
</dbReference>
<feature type="domain" description="NAD(P)-binding" evidence="1">
    <location>
        <begin position="8"/>
        <end position="180"/>
    </location>
</feature>
<reference evidence="2 3" key="1">
    <citation type="submission" date="2019-07" db="EMBL/GenBank/DDBJ databases">
        <authorList>
            <person name="Duangmal K."/>
            <person name="Teo W.F.A."/>
        </authorList>
    </citation>
    <scope>NUCLEOTIDE SEQUENCE [LARGE SCALE GENOMIC DNA]</scope>
    <source>
        <strain evidence="2 3">TBRC 6029</strain>
    </source>
</reference>
<proteinExistence type="predicted"/>
<evidence type="ECO:0000313" key="2">
    <source>
        <dbReference type="EMBL" id="TVT20781.1"/>
    </source>
</evidence>
<reference evidence="2 3" key="2">
    <citation type="submission" date="2019-08" db="EMBL/GenBank/DDBJ databases">
        <title>Amycolatopsis acidicola sp. nov., isolated from peat swamp forest soil.</title>
        <authorList>
            <person name="Srisuk N."/>
        </authorList>
    </citation>
    <scope>NUCLEOTIDE SEQUENCE [LARGE SCALE GENOMIC DNA]</scope>
    <source>
        <strain evidence="2 3">TBRC 6029</strain>
    </source>
</reference>
<organism evidence="2 3">
    <name type="scientific">Amycolatopsis rhizosphaerae</name>
    <dbReference type="NCBI Taxonomy" id="2053003"/>
    <lineage>
        <taxon>Bacteria</taxon>
        <taxon>Bacillati</taxon>
        <taxon>Actinomycetota</taxon>
        <taxon>Actinomycetes</taxon>
        <taxon>Pseudonocardiales</taxon>
        <taxon>Pseudonocardiaceae</taxon>
        <taxon>Amycolatopsis</taxon>
    </lineage>
</organism>
<dbReference type="AlphaFoldDB" id="A0A558A954"/>
<protein>
    <submittedName>
        <fullName evidence="2">Sugar nucleotide-binding protein</fullName>
    </submittedName>
</protein>
<dbReference type="SUPFAM" id="SSF51735">
    <property type="entry name" value="NAD(P)-binding Rossmann-fold domains"/>
    <property type="match status" value="1"/>
</dbReference>
<dbReference type="InterPro" id="IPR036291">
    <property type="entry name" value="NAD(P)-bd_dom_sf"/>
</dbReference>
<dbReference type="Proteomes" id="UP000320011">
    <property type="component" value="Unassembled WGS sequence"/>
</dbReference>
<dbReference type="OrthoDB" id="5510591at2"/>
<gene>
    <name evidence="2" type="ORF">FNH05_34335</name>
</gene>
<dbReference type="Pfam" id="PF13460">
    <property type="entry name" value="NAD_binding_10"/>
    <property type="match status" value="1"/>
</dbReference>
<dbReference type="EMBL" id="VJWX01000619">
    <property type="protein sequence ID" value="TVT20781.1"/>
    <property type="molecule type" value="Genomic_DNA"/>
</dbReference>